<dbReference type="AlphaFoldDB" id="A0A1G7G3I2"/>
<evidence type="ECO:0008006" key="3">
    <source>
        <dbReference type="Google" id="ProtNLM"/>
    </source>
</evidence>
<dbReference type="InterPro" id="IPR021508">
    <property type="entry name" value="Gp17-like"/>
</dbReference>
<name>A0A1G7G3I2_9BACT</name>
<accession>A0A1G7G3I2</accession>
<reference evidence="2" key="1">
    <citation type="submission" date="2016-10" db="EMBL/GenBank/DDBJ databases">
        <authorList>
            <person name="Varghese N."/>
            <person name="Submissions S."/>
        </authorList>
    </citation>
    <scope>NUCLEOTIDE SEQUENCE [LARGE SCALE GENOMIC DNA]</scope>
    <source>
        <strain evidence="2">DSM 25329</strain>
    </source>
</reference>
<dbReference type="OrthoDB" id="962761at2"/>
<dbReference type="Pfam" id="PF11367">
    <property type="entry name" value="Tail_completion_gp17"/>
    <property type="match status" value="1"/>
</dbReference>
<dbReference type="STRING" id="659014.SAMN04487996_107108"/>
<sequence length="128" mass="14048">MITKAFLDLLHTTPEVSQLVDGRIQPNFIKKGTALPAVYVLSDRMEKQGCYDSQGTHTGILEIGIHAETYEEAQDVVDAIRNTLDEFSGTVSNVGIVIMNGQVLGDNSDEDTEVHIKVVEYEAIAEPK</sequence>
<protein>
    <recommendedName>
        <fullName evidence="3">DUF3168 domain-containing protein</fullName>
    </recommendedName>
</protein>
<keyword evidence="2" id="KW-1185">Reference proteome</keyword>
<dbReference type="EMBL" id="FNAN01000007">
    <property type="protein sequence ID" value="SDE82657.1"/>
    <property type="molecule type" value="Genomic_DNA"/>
</dbReference>
<organism evidence="1 2">
    <name type="scientific">Dyadobacter soli</name>
    <dbReference type="NCBI Taxonomy" id="659014"/>
    <lineage>
        <taxon>Bacteria</taxon>
        <taxon>Pseudomonadati</taxon>
        <taxon>Bacteroidota</taxon>
        <taxon>Cytophagia</taxon>
        <taxon>Cytophagales</taxon>
        <taxon>Spirosomataceae</taxon>
        <taxon>Dyadobacter</taxon>
    </lineage>
</organism>
<dbReference type="RefSeq" id="WP_090150130.1">
    <property type="nucleotide sequence ID" value="NZ_FNAN01000007.1"/>
</dbReference>
<proteinExistence type="predicted"/>
<gene>
    <name evidence="1" type="ORF">SAMN04487996_107108</name>
</gene>
<evidence type="ECO:0000313" key="1">
    <source>
        <dbReference type="EMBL" id="SDE82657.1"/>
    </source>
</evidence>
<dbReference type="Proteomes" id="UP000198748">
    <property type="component" value="Unassembled WGS sequence"/>
</dbReference>
<evidence type="ECO:0000313" key="2">
    <source>
        <dbReference type="Proteomes" id="UP000198748"/>
    </source>
</evidence>